<comment type="similarity">
    <text evidence="3">Belongs to the UbiA prenyltransferase family.</text>
</comment>
<dbReference type="CDD" id="cd13956">
    <property type="entry name" value="PT_UbiA"/>
    <property type="match status" value="1"/>
</dbReference>
<dbReference type="EMBL" id="BEXT01000001">
    <property type="protein sequence ID" value="GBC59742.1"/>
    <property type="molecule type" value="Genomic_DNA"/>
</dbReference>
<evidence type="ECO:0000313" key="11">
    <source>
        <dbReference type="Proteomes" id="UP000288096"/>
    </source>
</evidence>
<dbReference type="PANTHER" id="PTHR11048:SF28">
    <property type="entry name" value="4-HYDROXYBENZOATE POLYPRENYLTRANSFERASE, MITOCHONDRIAL"/>
    <property type="match status" value="1"/>
</dbReference>
<dbReference type="InterPro" id="IPR044878">
    <property type="entry name" value="UbiA_sf"/>
</dbReference>
<dbReference type="InterPro" id="IPR000537">
    <property type="entry name" value="UbiA_prenyltransferase"/>
</dbReference>
<evidence type="ECO:0000256" key="3">
    <source>
        <dbReference type="ARBA" id="ARBA00005985"/>
    </source>
</evidence>
<protein>
    <submittedName>
        <fullName evidence="10">Ubiquinone biosynthesis protein UbiA</fullName>
    </submittedName>
</protein>
<dbReference type="GO" id="GO:0016765">
    <property type="term" value="F:transferase activity, transferring alkyl or aryl (other than methyl) groups"/>
    <property type="evidence" value="ECO:0007669"/>
    <property type="project" value="InterPro"/>
</dbReference>
<sequence length="316" mass="34879">MKLTSDAIRLTGFSRLKFFWALSRTPHALLDMTTPAFAACLWLGSFPPISVILLGLLTVFAGYTAVYALNDVVDFRVDRERIQQDTFQAKVCTADDLDAALTRHPMACGCLSFKQGLTWAISWGAVAFLGAYLLNPVCAAIFMAGCVLEAVYCRLFRVSPFRAFINGIVKTLGALAAVFAVDPNPSWVYLATLFMTIFMWELGGQNIPNDCSDIEEDQRLKAQTIPVRFGAETAGFAVVATLTGAVLLTPVLFSLSQARFGAFYYMTIAVAGVWLLLMPAFRFYRTKAFDHAMALFNRASYYPALLFTVVILRLLS</sequence>
<keyword evidence="7 9" id="KW-1133">Transmembrane helix</keyword>
<keyword evidence="10" id="KW-0830">Ubiquinone</keyword>
<evidence type="ECO:0000256" key="1">
    <source>
        <dbReference type="ARBA" id="ARBA00001946"/>
    </source>
</evidence>
<feature type="transmembrane region" description="Helical" evidence="9">
    <location>
        <begin position="48"/>
        <end position="69"/>
    </location>
</feature>
<evidence type="ECO:0000256" key="5">
    <source>
        <dbReference type="ARBA" id="ARBA00022679"/>
    </source>
</evidence>
<accession>A0A401FRZ4</accession>
<dbReference type="Gene3D" id="1.20.120.1780">
    <property type="entry name" value="UbiA prenyltransferase"/>
    <property type="match status" value="1"/>
</dbReference>
<evidence type="ECO:0000256" key="2">
    <source>
        <dbReference type="ARBA" id="ARBA00004141"/>
    </source>
</evidence>
<name>A0A401FRZ4_9BACT</name>
<dbReference type="RefSeq" id="WP_231714388.1">
    <property type="nucleotide sequence ID" value="NZ_BEXT01000001.1"/>
</dbReference>
<reference evidence="11" key="1">
    <citation type="submission" date="2017-11" db="EMBL/GenBank/DDBJ databases">
        <authorList>
            <person name="Watanabe M."/>
            <person name="Kojima H."/>
        </authorList>
    </citation>
    <scope>NUCLEOTIDE SEQUENCE [LARGE SCALE GENOMIC DNA]</scope>
    <source>
        <strain evidence="11">Tokyo 01</strain>
    </source>
</reference>
<evidence type="ECO:0000256" key="9">
    <source>
        <dbReference type="SAM" id="Phobius"/>
    </source>
</evidence>
<dbReference type="AlphaFoldDB" id="A0A401FRZ4"/>
<keyword evidence="5" id="KW-0808">Transferase</keyword>
<comment type="subcellular location">
    <subcellularLocation>
        <location evidence="2">Membrane</location>
        <topology evidence="2">Multi-pass membrane protein</topology>
    </subcellularLocation>
</comment>
<feature type="transmembrane region" description="Helical" evidence="9">
    <location>
        <begin position="163"/>
        <end position="181"/>
    </location>
</feature>
<evidence type="ECO:0000256" key="7">
    <source>
        <dbReference type="ARBA" id="ARBA00022989"/>
    </source>
</evidence>
<evidence type="ECO:0000313" key="10">
    <source>
        <dbReference type="EMBL" id="GBC59742.1"/>
    </source>
</evidence>
<proteinExistence type="inferred from homology"/>
<keyword evidence="6 9" id="KW-0812">Transmembrane</keyword>
<dbReference type="GO" id="GO:0005886">
    <property type="term" value="C:plasma membrane"/>
    <property type="evidence" value="ECO:0007669"/>
    <property type="project" value="TreeGrafter"/>
</dbReference>
<comment type="cofactor">
    <cofactor evidence="1">
        <name>Mg(2+)</name>
        <dbReference type="ChEBI" id="CHEBI:18420"/>
    </cofactor>
</comment>
<dbReference type="Gene3D" id="1.10.357.140">
    <property type="entry name" value="UbiA prenyltransferase"/>
    <property type="match status" value="1"/>
</dbReference>
<feature type="transmembrane region" description="Helical" evidence="9">
    <location>
        <begin position="262"/>
        <end position="283"/>
    </location>
</feature>
<reference evidence="11" key="2">
    <citation type="submission" date="2019-01" db="EMBL/GenBank/DDBJ databases">
        <title>Genome sequence of Desulfonema ishimotonii strain Tokyo 01.</title>
        <authorList>
            <person name="Fukui M."/>
        </authorList>
    </citation>
    <scope>NUCLEOTIDE SEQUENCE [LARGE SCALE GENOMIC DNA]</scope>
    <source>
        <strain evidence="11">Tokyo 01</strain>
    </source>
</reference>
<keyword evidence="4" id="KW-1003">Cell membrane</keyword>
<feature type="transmembrane region" description="Helical" evidence="9">
    <location>
        <begin position="229"/>
        <end position="256"/>
    </location>
</feature>
<evidence type="ECO:0000256" key="6">
    <source>
        <dbReference type="ARBA" id="ARBA00022692"/>
    </source>
</evidence>
<keyword evidence="11" id="KW-1185">Reference proteome</keyword>
<dbReference type="PANTHER" id="PTHR11048">
    <property type="entry name" value="PRENYLTRANSFERASES"/>
    <property type="match status" value="1"/>
</dbReference>
<evidence type="ECO:0000256" key="8">
    <source>
        <dbReference type="ARBA" id="ARBA00023136"/>
    </source>
</evidence>
<feature type="transmembrane region" description="Helical" evidence="9">
    <location>
        <begin position="187"/>
        <end position="208"/>
    </location>
</feature>
<dbReference type="Pfam" id="PF01040">
    <property type="entry name" value="UbiA"/>
    <property type="match status" value="1"/>
</dbReference>
<organism evidence="10 11">
    <name type="scientific">Desulfonema ishimotonii</name>
    <dbReference type="NCBI Taxonomy" id="45657"/>
    <lineage>
        <taxon>Bacteria</taxon>
        <taxon>Pseudomonadati</taxon>
        <taxon>Thermodesulfobacteriota</taxon>
        <taxon>Desulfobacteria</taxon>
        <taxon>Desulfobacterales</taxon>
        <taxon>Desulfococcaceae</taxon>
        <taxon>Desulfonema</taxon>
    </lineage>
</organism>
<keyword evidence="8 9" id="KW-0472">Membrane</keyword>
<feature type="transmembrane region" description="Helical" evidence="9">
    <location>
        <begin position="295"/>
        <end position="315"/>
    </location>
</feature>
<gene>
    <name evidence="10" type="ORF">DENIS_0683</name>
</gene>
<evidence type="ECO:0000256" key="4">
    <source>
        <dbReference type="ARBA" id="ARBA00022475"/>
    </source>
</evidence>
<comment type="caution">
    <text evidence="10">The sequence shown here is derived from an EMBL/GenBank/DDBJ whole genome shotgun (WGS) entry which is preliminary data.</text>
</comment>
<dbReference type="Proteomes" id="UP000288096">
    <property type="component" value="Unassembled WGS sequence"/>
</dbReference>
<dbReference type="InterPro" id="IPR039653">
    <property type="entry name" value="Prenyltransferase"/>
</dbReference>